<evidence type="ECO:0000256" key="3">
    <source>
        <dbReference type="ARBA" id="ARBA00022448"/>
    </source>
</evidence>
<evidence type="ECO:0000256" key="6">
    <source>
        <dbReference type="ARBA" id="ARBA00022989"/>
    </source>
</evidence>
<feature type="transmembrane region" description="Helical" evidence="8">
    <location>
        <begin position="263"/>
        <end position="282"/>
    </location>
</feature>
<feature type="transmembrane region" description="Helical" evidence="8">
    <location>
        <begin position="294"/>
        <end position="310"/>
    </location>
</feature>
<feature type="transmembrane region" description="Helical" evidence="8">
    <location>
        <begin position="25"/>
        <end position="47"/>
    </location>
</feature>
<dbReference type="PROSITE" id="PS00216">
    <property type="entry name" value="SUGAR_TRANSPORT_1"/>
    <property type="match status" value="1"/>
</dbReference>
<keyword evidence="3" id="KW-0813">Transport</keyword>
<dbReference type="InterPro" id="IPR005829">
    <property type="entry name" value="Sugar_transporter_CS"/>
</dbReference>
<comment type="subcellular location">
    <subcellularLocation>
        <location evidence="1">Cell membrane</location>
        <topology evidence="1">Multi-pass membrane protein</topology>
    </subcellularLocation>
</comment>
<evidence type="ECO:0000256" key="4">
    <source>
        <dbReference type="ARBA" id="ARBA00022475"/>
    </source>
</evidence>
<dbReference type="GO" id="GO:0022857">
    <property type="term" value="F:transmembrane transporter activity"/>
    <property type="evidence" value="ECO:0007669"/>
    <property type="project" value="InterPro"/>
</dbReference>
<evidence type="ECO:0000256" key="5">
    <source>
        <dbReference type="ARBA" id="ARBA00022692"/>
    </source>
</evidence>
<evidence type="ECO:0000256" key="8">
    <source>
        <dbReference type="SAM" id="Phobius"/>
    </source>
</evidence>
<gene>
    <name evidence="10" type="ORF">G9444_5036</name>
</gene>
<organism evidence="10 11">
    <name type="scientific">Rhodococcus erythropolis</name>
    <name type="common">Arthrobacter picolinophilus</name>
    <dbReference type="NCBI Taxonomy" id="1833"/>
    <lineage>
        <taxon>Bacteria</taxon>
        <taxon>Bacillati</taxon>
        <taxon>Actinomycetota</taxon>
        <taxon>Actinomycetes</taxon>
        <taxon>Mycobacteriales</taxon>
        <taxon>Nocardiaceae</taxon>
        <taxon>Rhodococcus</taxon>
        <taxon>Rhodococcus erythropolis group</taxon>
    </lineage>
</organism>
<feature type="transmembrane region" description="Helical" evidence="8">
    <location>
        <begin position="230"/>
        <end position="251"/>
    </location>
</feature>
<feature type="transmembrane region" description="Helical" evidence="8">
    <location>
        <begin position="59"/>
        <end position="79"/>
    </location>
</feature>
<proteinExistence type="inferred from homology"/>
<dbReference type="InterPro" id="IPR020846">
    <property type="entry name" value="MFS_dom"/>
</dbReference>
<evidence type="ECO:0000256" key="2">
    <source>
        <dbReference type="ARBA" id="ARBA00008335"/>
    </source>
</evidence>
<feature type="transmembrane region" description="Helical" evidence="8">
    <location>
        <begin position="316"/>
        <end position="341"/>
    </location>
</feature>
<feature type="transmembrane region" description="Helical" evidence="8">
    <location>
        <begin position="353"/>
        <end position="373"/>
    </location>
</feature>
<dbReference type="CDD" id="cd17324">
    <property type="entry name" value="MFS_NepI_like"/>
    <property type="match status" value="1"/>
</dbReference>
<evidence type="ECO:0000259" key="9">
    <source>
        <dbReference type="PROSITE" id="PS50850"/>
    </source>
</evidence>
<accession>A0A6G9CZE0</accession>
<keyword evidence="4" id="KW-1003">Cell membrane</keyword>
<protein>
    <recommendedName>
        <fullName evidence="9">Major facilitator superfamily (MFS) profile domain-containing protein</fullName>
    </recommendedName>
</protein>
<feature type="transmembrane region" description="Helical" evidence="8">
    <location>
        <begin position="120"/>
        <end position="138"/>
    </location>
</feature>
<keyword evidence="5 8" id="KW-0812">Transmembrane</keyword>
<dbReference type="PANTHER" id="PTHR43271:SF1">
    <property type="entry name" value="INNER MEMBRANE TRANSPORT PROTEIN YNFM"/>
    <property type="match status" value="1"/>
</dbReference>
<dbReference type="SUPFAM" id="SSF103473">
    <property type="entry name" value="MFS general substrate transporter"/>
    <property type="match status" value="1"/>
</dbReference>
<dbReference type="Gene3D" id="1.20.1250.20">
    <property type="entry name" value="MFS general substrate transporter like domains"/>
    <property type="match status" value="1"/>
</dbReference>
<evidence type="ECO:0000313" key="10">
    <source>
        <dbReference type="EMBL" id="QIP42279.1"/>
    </source>
</evidence>
<keyword evidence="6 8" id="KW-1133">Transmembrane helix</keyword>
<feature type="transmembrane region" description="Helical" evidence="8">
    <location>
        <begin position="177"/>
        <end position="196"/>
    </location>
</feature>
<dbReference type="PROSITE" id="PS50850">
    <property type="entry name" value="MFS"/>
    <property type="match status" value="1"/>
</dbReference>
<evidence type="ECO:0000256" key="1">
    <source>
        <dbReference type="ARBA" id="ARBA00004651"/>
    </source>
</evidence>
<dbReference type="EMBL" id="CP050124">
    <property type="protein sequence ID" value="QIP42279.1"/>
    <property type="molecule type" value="Genomic_DNA"/>
</dbReference>
<feature type="transmembrane region" description="Helical" evidence="8">
    <location>
        <begin position="150"/>
        <end position="171"/>
    </location>
</feature>
<dbReference type="GO" id="GO:0005886">
    <property type="term" value="C:plasma membrane"/>
    <property type="evidence" value="ECO:0007669"/>
    <property type="project" value="UniProtKB-SubCell"/>
</dbReference>
<dbReference type="Proteomes" id="UP000502345">
    <property type="component" value="Chromosome"/>
</dbReference>
<feature type="domain" description="Major facilitator superfamily (MFS) profile" evidence="9">
    <location>
        <begin position="21"/>
        <end position="404"/>
    </location>
</feature>
<comment type="similarity">
    <text evidence="2">Belongs to the major facilitator superfamily.</text>
</comment>
<name>A0A6G9CZE0_RHOER</name>
<dbReference type="InterPro" id="IPR036259">
    <property type="entry name" value="MFS_trans_sf"/>
</dbReference>
<evidence type="ECO:0000313" key="11">
    <source>
        <dbReference type="Proteomes" id="UP000502345"/>
    </source>
</evidence>
<evidence type="ECO:0000256" key="7">
    <source>
        <dbReference type="ARBA" id="ARBA00023136"/>
    </source>
</evidence>
<dbReference type="Pfam" id="PF07690">
    <property type="entry name" value="MFS_1"/>
    <property type="match status" value="1"/>
</dbReference>
<dbReference type="PANTHER" id="PTHR43271">
    <property type="entry name" value="BLL2771 PROTEIN"/>
    <property type="match status" value="1"/>
</dbReference>
<feature type="transmembrane region" description="Helical" evidence="8">
    <location>
        <begin position="91"/>
        <end position="108"/>
    </location>
</feature>
<dbReference type="InterPro" id="IPR011701">
    <property type="entry name" value="MFS"/>
</dbReference>
<reference evidence="10 11" key="1">
    <citation type="submission" date="2020-03" db="EMBL/GenBank/DDBJ databases">
        <title>Screen low temperature-resistant strains for efficient degradation of petroleum hydrocarbons under the low temperature.</title>
        <authorList>
            <person name="Wang Y."/>
            <person name="Chen J."/>
        </authorList>
    </citation>
    <scope>NUCLEOTIDE SEQUENCE [LARGE SCALE GENOMIC DNA]</scope>
    <source>
        <strain evidence="10 11">KB1</strain>
    </source>
</reference>
<keyword evidence="7 8" id="KW-0472">Membrane</keyword>
<feature type="transmembrane region" description="Helical" evidence="8">
    <location>
        <begin position="379"/>
        <end position="400"/>
    </location>
</feature>
<sequence>MVTVENVIESEVMPLRRGTSGYRTVTVALFAAGLSTFISMYAAQALLPAFAEDFHVSPAVSALSVSATTGMLALAIIPASALSERFGRTRVMIASASASCVIGLFLPLSPTIEVLLVGRAAQGLALAGVPAVAMAYLAEEVDRKDLGAAMGRYVAGTTIGGLIGRLVPSAVVDFSTWRWALLTASALSALFALNMIRRLPASKFFRPQPISVRTIASNLRRHLANPSLRTLFALGFILMGGFVSIYNFLGFRLTAAPFGLPEALVGLVFLFYLAGTFTSAVAGGASDRLGRRSVLLGSVVVIGIGLALTVPDNLALTLVGMLLFTGGFFAAHSVASGWVGLIATDHRAEASALYLFAYYAGSSVAGALAGLAYAGGGWVGVSAFVGALLLVAFALSLRMFRSSTVD</sequence>
<dbReference type="AlphaFoldDB" id="A0A6G9CZE0"/>